<organism evidence="2 3">
    <name type="scientific">Neptunicoccus cionae</name>
    <dbReference type="NCBI Taxonomy" id="2035344"/>
    <lineage>
        <taxon>Bacteria</taxon>
        <taxon>Pseudomonadati</taxon>
        <taxon>Pseudomonadota</taxon>
        <taxon>Alphaproteobacteria</taxon>
        <taxon>Rhodobacterales</taxon>
        <taxon>Paracoccaceae</taxon>
        <taxon>Neptunicoccus</taxon>
    </lineage>
</organism>
<name>A0A916VNJ9_9RHOB</name>
<evidence type="ECO:0000256" key="1">
    <source>
        <dbReference type="SAM" id="MobiDB-lite"/>
    </source>
</evidence>
<dbReference type="AlphaFoldDB" id="A0A916VNJ9"/>
<evidence type="ECO:0000313" key="2">
    <source>
        <dbReference type="EMBL" id="GGA10992.1"/>
    </source>
</evidence>
<comment type="caution">
    <text evidence="2">The sequence shown here is derived from an EMBL/GenBank/DDBJ whole genome shotgun (WGS) entry which is preliminary data.</text>
</comment>
<sequence>MFRFFKNWSRSIKATLGRPQKPLPVPPPLTPANRSHWTTQNAPDHRERSGGRTVREFDLPKQRAPFADDVNDEEVIDDLETLLEQEEPMPDDENETGPAKGP</sequence>
<gene>
    <name evidence="2" type="ORF">GCM10011498_08920</name>
</gene>
<feature type="compositionally biased region" description="Polar residues" evidence="1">
    <location>
        <begin position="32"/>
        <end position="42"/>
    </location>
</feature>
<reference evidence="2" key="1">
    <citation type="journal article" date="2014" name="Int. J. Syst. Evol. Microbiol.">
        <title>Complete genome sequence of Corynebacterium casei LMG S-19264T (=DSM 44701T), isolated from a smear-ripened cheese.</title>
        <authorList>
            <consortium name="US DOE Joint Genome Institute (JGI-PGF)"/>
            <person name="Walter F."/>
            <person name="Albersmeier A."/>
            <person name="Kalinowski J."/>
            <person name="Ruckert C."/>
        </authorList>
    </citation>
    <scope>NUCLEOTIDE SEQUENCE</scope>
    <source>
        <strain evidence="2">CGMCC 1.15880</strain>
    </source>
</reference>
<dbReference type="EMBL" id="BMKA01000001">
    <property type="protein sequence ID" value="GGA10992.1"/>
    <property type="molecule type" value="Genomic_DNA"/>
</dbReference>
<protein>
    <submittedName>
        <fullName evidence="2">Uncharacterized protein</fullName>
    </submittedName>
</protein>
<feature type="compositionally biased region" description="Basic and acidic residues" evidence="1">
    <location>
        <begin position="43"/>
        <end position="61"/>
    </location>
</feature>
<proteinExistence type="predicted"/>
<accession>A0A916VNJ9</accession>
<feature type="compositionally biased region" description="Acidic residues" evidence="1">
    <location>
        <begin position="69"/>
        <end position="95"/>
    </location>
</feature>
<keyword evidence="3" id="KW-1185">Reference proteome</keyword>
<evidence type="ECO:0000313" key="3">
    <source>
        <dbReference type="Proteomes" id="UP000628017"/>
    </source>
</evidence>
<reference evidence="2" key="2">
    <citation type="submission" date="2020-09" db="EMBL/GenBank/DDBJ databases">
        <authorList>
            <person name="Sun Q."/>
            <person name="Zhou Y."/>
        </authorList>
    </citation>
    <scope>NUCLEOTIDE SEQUENCE</scope>
    <source>
        <strain evidence="2">CGMCC 1.15880</strain>
    </source>
</reference>
<dbReference type="Proteomes" id="UP000628017">
    <property type="component" value="Unassembled WGS sequence"/>
</dbReference>
<feature type="region of interest" description="Disordered" evidence="1">
    <location>
        <begin position="13"/>
        <end position="102"/>
    </location>
</feature>
<feature type="compositionally biased region" description="Pro residues" evidence="1">
    <location>
        <begin position="21"/>
        <end position="30"/>
    </location>
</feature>